<dbReference type="Pfam" id="PF08448">
    <property type="entry name" value="PAS_4"/>
    <property type="match status" value="1"/>
</dbReference>
<keyword evidence="7" id="KW-0812">Transmembrane</keyword>
<feature type="domain" description="Response regulatory" evidence="9">
    <location>
        <begin position="1524"/>
        <end position="1640"/>
    </location>
</feature>
<evidence type="ECO:0000259" key="10">
    <source>
        <dbReference type="PROSITE" id="PS50112"/>
    </source>
</evidence>
<dbReference type="InterPro" id="IPR013655">
    <property type="entry name" value="PAS_fold_3"/>
</dbReference>
<evidence type="ECO:0000256" key="6">
    <source>
        <dbReference type="PROSITE-ProRule" id="PRU00169"/>
    </source>
</evidence>
<dbReference type="CDD" id="cd17546">
    <property type="entry name" value="REC_hyHK_CKI1_RcsC-like"/>
    <property type="match status" value="1"/>
</dbReference>
<dbReference type="SUPFAM" id="SSF55785">
    <property type="entry name" value="PYP-like sensor domain (PAS domain)"/>
    <property type="match status" value="5"/>
</dbReference>
<keyword evidence="7" id="KW-0472">Membrane</keyword>
<feature type="domain" description="PAC" evidence="11">
    <location>
        <begin position="1094"/>
        <end position="1146"/>
    </location>
</feature>
<evidence type="ECO:0000313" key="12">
    <source>
        <dbReference type="EMBL" id="SHO51603.1"/>
    </source>
</evidence>
<feature type="domain" description="PAC" evidence="11">
    <location>
        <begin position="972"/>
        <end position="1024"/>
    </location>
</feature>
<feature type="modified residue" description="4-aspartylphosphate" evidence="6">
    <location>
        <position position="1575"/>
    </location>
</feature>
<dbReference type="InterPro" id="IPR000014">
    <property type="entry name" value="PAS"/>
</dbReference>
<dbReference type="CDD" id="cd00082">
    <property type="entry name" value="HisKA"/>
    <property type="match status" value="1"/>
</dbReference>
<dbReference type="InterPro" id="IPR005467">
    <property type="entry name" value="His_kinase_dom"/>
</dbReference>
<evidence type="ECO:0000259" key="9">
    <source>
        <dbReference type="PROSITE" id="PS50110"/>
    </source>
</evidence>
<feature type="transmembrane region" description="Helical" evidence="7">
    <location>
        <begin position="197"/>
        <end position="214"/>
    </location>
</feature>
<dbReference type="InterPro" id="IPR035965">
    <property type="entry name" value="PAS-like_dom_sf"/>
</dbReference>
<feature type="domain" description="PAC" evidence="11">
    <location>
        <begin position="1214"/>
        <end position="1268"/>
    </location>
</feature>
<dbReference type="Gene3D" id="3.40.50.2300">
    <property type="match status" value="1"/>
</dbReference>
<keyword evidence="13" id="KW-1185">Reference proteome</keyword>
<dbReference type="PROSITE" id="PS50112">
    <property type="entry name" value="PAS"/>
    <property type="match status" value="3"/>
</dbReference>
<dbReference type="InterPro" id="IPR003661">
    <property type="entry name" value="HisK_dim/P_dom"/>
</dbReference>
<dbReference type="Pfam" id="PF08447">
    <property type="entry name" value="PAS_3"/>
    <property type="match status" value="1"/>
</dbReference>
<dbReference type="InterPro" id="IPR000700">
    <property type="entry name" value="PAS-assoc_C"/>
</dbReference>
<dbReference type="NCBIfam" id="TIGR00229">
    <property type="entry name" value="sensory_box"/>
    <property type="match status" value="5"/>
</dbReference>
<dbReference type="InterPro" id="IPR001610">
    <property type="entry name" value="PAC"/>
</dbReference>
<dbReference type="SMART" id="SM00065">
    <property type="entry name" value="GAF"/>
    <property type="match status" value="2"/>
</dbReference>
<feature type="domain" description="PAS" evidence="10">
    <location>
        <begin position="894"/>
        <end position="969"/>
    </location>
</feature>
<dbReference type="InterPro" id="IPR013656">
    <property type="entry name" value="PAS_4"/>
</dbReference>
<reference evidence="12 13" key="1">
    <citation type="submission" date="2016-12" db="EMBL/GenBank/DDBJ databases">
        <authorList>
            <person name="Song W.-J."/>
            <person name="Kurnit D.M."/>
        </authorList>
    </citation>
    <scope>NUCLEOTIDE SEQUENCE [LARGE SCALE GENOMIC DNA]</scope>
    <source>
        <strain evidence="12 13">DSM 18488</strain>
    </source>
</reference>
<dbReference type="SUPFAM" id="SSF47384">
    <property type="entry name" value="Homodimeric domain of signal transducing histidine kinase"/>
    <property type="match status" value="1"/>
</dbReference>
<dbReference type="STRING" id="1121416.SAMN02745220_04090"/>
<dbReference type="Gene3D" id="3.30.450.40">
    <property type="match status" value="2"/>
</dbReference>
<sequence>MNLEIIDVDECQSGRLSSRSNGENSNRAVIEQKNIWFSLFWLGILTFILLAVYWTDRSNYLLFHSFAELVSISVAWSVGLVVWNTRQFLSDDSLPLLGIAYLFIGVVDLLHTLAYKGMGVFPEAGADLPTQLWIAGRYLESLSLLMFAIFIGRSLRMNVILSVYVVITSLMLSSIFYIGVFPHCFVEGTGLTPFKKISEYFISLILVVSAGFLWRKRSALNRVVLWLMMFSIGLTVIAELAFTFYISVFGLSNLIGHYFKIISTCLVYLALIQKGLRQPYATLFRNLAHSEQKFRVAYDHSPLMMGIISQDKGTWIDVNMAFAEATGYARQEVIGSTTEGIPLFSKEDIQHIQHLCLNGDKGENIEIQLHTNNGHQRTILLNGEKIEIDTVPHLLIMMQDITEQKKTETERKISLDLLKIINEQADVHQLVRDVCRKLAEWADMEAVGIRLKDGEDYPYYEWCGFPNAFIEAEKSLCSVDSRGDTIRDEAGNPVLECMCGNILLGRYNPELPFFTDNGSFFTNSTSALLASTSEKDRQARTRNRCHGEGYESVALIPLRFGNEVIGLLQLNDNRKERFSKASIKFFEQLAGNLAIALKERKDVEIIGQERSLMKLILSAASQIFILKDTEGRYQMVNQAFCQYIGKSEDQIIGQKNDELYPPETAKRFNREDEETIANGKTLTFDRRHGDDWFLVTKTPVYGGDEGIVGILVSMKNISDRKRTEKLLSSRLLLSEFANNNSLEALLQKTLDEAEILTDSKIGFFHHISEQESLISLQQWSSQTKTGICSVNLTDLHYPVEQAGIWADSIRLRKPLIYNDYENISNTRGLPKGHVPVTRILTVPVFSGDTIVAMLGVGNKQLDYSECDIEQVSTLANMAWDIVTRKRAEESLQKSAREVERMMDNLPGMVYRCANNEEWIWEFVSNGSLSLTGYEPEELTGNNGGFYADLIEPEYRQDIWNKVQSAAAANAPYEIEYPIRHRDGTVRWLWERGQMVNRDGKQPSCFEGFIADITDKRKIREQITMQARVLAQISDSVTITELNGNIIDVNVAQARAMKRSREWFIGKNISVFDLPLKTSPSQEEILQNTIGKGSWHGEVVNIASDGSLLYLDLRTNVIQDDNGKVIALCGVATDLTKARKREAELRRLVLAIDQAAEIIMITDDKGRIEYVNPSFSLASGYSKEEIIGENPRIFKSGKHDDQFYNEMWEDLNAGRIWQGRITNKKKDGSLYIQEGTISPVKDEKERIVNFVAVMRDITEMLDMEDRFLQAQRLEAIGTLAGGIAHDFNNILFPIIGAAEILHEDLPQGSSLHSYVTGIMDSALRAADLVKQILTFSRQGELKLKPVKVQIIVKEVVKLMRATLPSTINIRETVHKECPLIMADATQIHQVVMNLVTNAFHAMEKNGGRLTILLDSLQVNEDLADRLEVKAGRYVCLTVTDTGEGIDEKALPRIFDPYFTTKAEGKGTGLGLSVSHGIVRKFGGAIDVESKKGGGSTFRVYFPISNYGEQALLQFPDEKLQGGSERILLVDDEVSIVKLVNSMLTRLGYRVTSRTSSIEALELYLANPQQYDLVLTDLTMPNMTGERLAAEIKRVRPSLPVVVFTGFSEKMDDEKSQLMGVNGYLLKPVLKKDLAQILRQILDSPTG</sequence>
<dbReference type="InterPro" id="IPR003018">
    <property type="entry name" value="GAF"/>
</dbReference>
<dbReference type="InterPro" id="IPR011006">
    <property type="entry name" value="CheY-like_superfamily"/>
</dbReference>
<feature type="domain" description="PAS" evidence="10">
    <location>
        <begin position="609"/>
        <end position="679"/>
    </location>
</feature>
<dbReference type="PROSITE" id="PS50113">
    <property type="entry name" value="PAC"/>
    <property type="match status" value="3"/>
</dbReference>
<dbReference type="Pfam" id="PF02518">
    <property type="entry name" value="HATPase_c"/>
    <property type="match status" value="1"/>
</dbReference>
<dbReference type="Pfam" id="PF00512">
    <property type="entry name" value="HisKA"/>
    <property type="match status" value="1"/>
</dbReference>
<feature type="transmembrane region" description="Helical" evidence="7">
    <location>
        <begin position="159"/>
        <end position="177"/>
    </location>
</feature>
<dbReference type="Pfam" id="PF13185">
    <property type="entry name" value="GAF_2"/>
    <property type="match status" value="2"/>
</dbReference>
<dbReference type="CDD" id="cd00130">
    <property type="entry name" value="PAS"/>
    <property type="match status" value="4"/>
</dbReference>
<dbReference type="SUPFAM" id="SSF52172">
    <property type="entry name" value="CheY-like"/>
    <property type="match status" value="1"/>
</dbReference>
<feature type="domain" description="PAS" evidence="10">
    <location>
        <begin position="1143"/>
        <end position="1189"/>
    </location>
</feature>
<dbReference type="PANTHER" id="PTHR43065">
    <property type="entry name" value="SENSOR HISTIDINE KINASE"/>
    <property type="match status" value="1"/>
</dbReference>
<name>A0A1M7YG69_9BACT</name>
<keyword evidence="7" id="KW-1133">Transmembrane helix</keyword>
<evidence type="ECO:0000256" key="4">
    <source>
        <dbReference type="ARBA" id="ARBA00022679"/>
    </source>
</evidence>
<dbReference type="Pfam" id="PF17159">
    <property type="entry name" value="MASE3"/>
    <property type="match status" value="1"/>
</dbReference>
<dbReference type="InterPro" id="IPR033425">
    <property type="entry name" value="MASE3"/>
</dbReference>
<dbReference type="InterPro" id="IPR003594">
    <property type="entry name" value="HATPase_dom"/>
</dbReference>
<dbReference type="InterPro" id="IPR004358">
    <property type="entry name" value="Sig_transdc_His_kin-like_C"/>
</dbReference>
<dbReference type="PROSITE" id="PS50109">
    <property type="entry name" value="HIS_KIN"/>
    <property type="match status" value="1"/>
</dbReference>
<evidence type="ECO:0000259" key="11">
    <source>
        <dbReference type="PROSITE" id="PS50113"/>
    </source>
</evidence>
<dbReference type="Gene3D" id="1.10.287.130">
    <property type="match status" value="1"/>
</dbReference>
<feature type="domain" description="Histidine kinase" evidence="8">
    <location>
        <begin position="1281"/>
        <end position="1504"/>
    </location>
</feature>
<dbReference type="GO" id="GO:0000155">
    <property type="term" value="F:phosphorelay sensor kinase activity"/>
    <property type="evidence" value="ECO:0007669"/>
    <property type="project" value="InterPro"/>
</dbReference>
<dbReference type="PRINTS" id="PR00344">
    <property type="entry name" value="BCTRLSENSOR"/>
</dbReference>
<dbReference type="Gene3D" id="3.30.565.10">
    <property type="entry name" value="Histidine kinase-like ATPase, C-terminal domain"/>
    <property type="match status" value="1"/>
</dbReference>
<dbReference type="InterPro" id="IPR036890">
    <property type="entry name" value="HATPase_C_sf"/>
</dbReference>
<keyword evidence="3 6" id="KW-0597">Phosphoprotein</keyword>
<evidence type="ECO:0000256" key="5">
    <source>
        <dbReference type="ARBA" id="ARBA00022777"/>
    </source>
</evidence>
<evidence type="ECO:0000256" key="1">
    <source>
        <dbReference type="ARBA" id="ARBA00000085"/>
    </source>
</evidence>
<dbReference type="SMART" id="SM00091">
    <property type="entry name" value="PAS"/>
    <property type="match status" value="5"/>
</dbReference>
<dbReference type="PROSITE" id="PS50110">
    <property type="entry name" value="RESPONSE_REGULATORY"/>
    <property type="match status" value="1"/>
</dbReference>
<evidence type="ECO:0000259" key="8">
    <source>
        <dbReference type="PROSITE" id="PS50109"/>
    </source>
</evidence>
<feature type="transmembrane region" description="Helical" evidence="7">
    <location>
        <begin position="223"/>
        <end position="248"/>
    </location>
</feature>
<dbReference type="Pfam" id="PF13426">
    <property type="entry name" value="PAS_9"/>
    <property type="match status" value="3"/>
</dbReference>
<dbReference type="PANTHER" id="PTHR43065:SF42">
    <property type="entry name" value="TWO-COMPONENT SENSOR PPRA"/>
    <property type="match status" value="1"/>
</dbReference>
<feature type="transmembrane region" description="Helical" evidence="7">
    <location>
        <begin position="35"/>
        <end position="54"/>
    </location>
</feature>
<feature type="transmembrane region" description="Helical" evidence="7">
    <location>
        <begin position="94"/>
        <end position="114"/>
    </location>
</feature>
<dbReference type="SUPFAM" id="SSF55874">
    <property type="entry name" value="ATPase domain of HSP90 chaperone/DNA topoisomerase II/histidine kinase"/>
    <property type="match status" value="1"/>
</dbReference>
<comment type="catalytic activity">
    <reaction evidence="1">
        <text>ATP + protein L-histidine = ADP + protein N-phospho-L-histidine.</text>
        <dbReference type="EC" id="2.7.13.3"/>
    </reaction>
</comment>
<dbReference type="InterPro" id="IPR029016">
    <property type="entry name" value="GAF-like_dom_sf"/>
</dbReference>
<evidence type="ECO:0000256" key="2">
    <source>
        <dbReference type="ARBA" id="ARBA00012438"/>
    </source>
</evidence>
<evidence type="ECO:0000256" key="7">
    <source>
        <dbReference type="SAM" id="Phobius"/>
    </source>
</evidence>
<feature type="transmembrane region" description="Helical" evidence="7">
    <location>
        <begin position="134"/>
        <end position="152"/>
    </location>
</feature>
<dbReference type="EMBL" id="FRFE01000026">
    <property type="protein sequence ID" value="SHO51603.1"/>
    <property type="molecule type" value="Genomic_DNA"/>
</dbReference>
<dbReference type="Pfam" id="PF00072">
    <property type="entry name" value="Response_reg"/>
    <property type="match status" value="1"/>
</dbReference>
<organism evidence="12 13">
    <name type="scientific">Desulfopila aestuarii DSM 18488</name>
    <dbReference type="NCBI Taxonomy" id="1121416"/>
    <lineage>
        <taxon>Bacteria</taxon>
        <taxon>Pseudomonadati</taxon>
        <taxon>Thermodesulfobacteriota</taxon>
        <taxon>Desulfobulbia</taxon>
        <taxon>Desulfobulbales</taxon>
        <taxon>Desulfocapsaceae</taxon>
        <taxon>Desulfopila</taxon>
    </lineage>
</organism>
<dbReference type="SMART" id="SM00086">
    <property type="entry name" value="PAC"/>
    <property type="match status" value="5"/>
</dbReference>
<dbReference type="EC" id="2.7.13.3" evidence="2"/>
<dbReference type="SMART" id="SM00448">
    <property type="entry name" value="REC"/>
    <property type="match status" value="1"/>
</dbReference>
<dbReference type="Proteomes" id="UP000184603">
    <property type="component" value="Unassembled WGS sequence"/>
</dbReference>
<dbReference type="SMART" id="SM00387">
    <property type="entry name" value="HATPase_c"/>
    <property type="match status" value="1"/>
</dbReference>
<dbReference type="Gene3D" id="3.30.450.20">
    <property type="entry name" value="PAS domain"/>
    <property type="match status" value="5"/>
</dbReference>
<keyword evidence="4" id="KW-0808">Transferase</keyword>
<dbReference type="SMART" id="SM00388">
    <property type="entry name" value="HisKA"/>
    <property type="match status" value="1"/>
</dbReference>
<dbReference type="SUPFAM" id="SSF55781">
    <property type="entry name" value="GAF domain-like"/>
    <property type="match status" value="2"/>
</dbReference>
<keyword evidence="5" id="KW-0418">Kinase</keyword>
<gene>
    <name evidence="12" type="ORF">SAMN02745220_04090</name>
</gene>
<evidence type="ECO:0000256" key="3">
    <source>
        <dbReference type="ARBA" id="ARBA00022553"/>
    </source>
</evidence>
<accession>A0A1M7YG69</accession>
<protein>
    <recommendedName>
        <fullName evidence="2">histidine kinase</fullName>
        <ecNumber evidence="2">2.7.13.3</ecNumber>
    </recommendedName>
</protein>
<dbReference type="InterPro" id="IPR036097">
    <property type="entry name" value="HisK_dim/P_sf"/>
</dbReference>
<proteinExistence type="predicted"/>
<dbReference type="InterPro" id="IPR001789">
    <property type="entry name" value="Sig_transdc_resp-reg_receiver"/>
</dbReference>
<evidence type="ECO:0000313" key="13">
    <source>
        <dbReference type="Proteomes" id="UP000184603"/>
    </source>
</evidence>
<feature type="transmembrane region" description="Helical" evidence="7">
    <location>
        <begin position="60"/>
        <end position="82"/>
    </location>
</feature>